<keyword evidence="2" id="KW-1185">Reference proteome</keyword>
<dbReference type="Proteomes" id="UP001230649">
    <property type="component" value="Unassembled WGS sequence"/>
</dbReference>
<protein>
    <submittedName>
        <fullName evidence="1">Uncharacterized protein</fullName>
    </submittedName>
</protein>
<organism evidence="1 2">
    <name type="scientific">Naganishia adeliensis</name>
    <dbReference type="NCBI Taxonomy" id="92952"/>
    <lineage>
        <taxon>Eukaryota</taxon>
        <taxon>Fungi</taxon>
        <taxon>Dikarya</taxon>
        <taxon>Basidiomycota</taxon>
        <taxon>Agaricomycotina</taxon>
        <taxon>Tremellomycetes</taxon>
        <taxon>Filobasidiales</taxon>
        <taxon>Filobasidiaceae</taxon>
        <taxon>Naganishia</taxon>
    </lineage>
</organism>
<reference evidence="1" key="1">
    <citation type="submission" date="2023-04" db="EMBL/GenBank/DDBJ databases">
        <title>Draft Genome sequencing of Naganishia species isolated from polar environments using Oxford Nanopore Technology.</title>
        <authorList>
            <person name="Leo P."/>
            <person name="Venkateswaran K."/>
        </authorList>
    </citation>
    <scope>NUCLEOTIDE SEQUENCE</scope>
    <source>
        <strain evidence="1">MNA-CCFEE 5262</strain>
    </source>
</reference>
<evidence type="ECO:0000313" key="2">
    <source>
        <dbReference type="Proteomes" id="UP001230649"/>
    </source>
</evidence>
<sequence>MKLAWTKEQEQGTWEANLEGGAKGLALGAAIAGTTIYTLSRSYPKFRALPLTLKGAMCVTIVAPLTVFYAESAGAHYQQRMWQGVGKDLLDRDAEAEKQRWEALSTAQKAKEWAKENQWKLIGGGWVGSMAVTGAILAKNPYLTFSQKLVQARVVAQASTLVTLIAFGVLAGTHQASTDNSQPQESEDHSWKRILEVEELRKNASQDVKL</sequence>
<dbReference type="EMBL" id="JASBWS010000060">
    <property type="protein sequence ID" value="KAJ9103034.1"/>
    <property type="molecule type" value="Genomic_DNA"/>
</dbReference>
<proteinExistence type="predicted"/>
<accession>A0ACC2VVK4</accession>
<comment type="caution">
    <text evidence="1">The sequence shown here is derived from an EMBL/GenBank/DDBJ whole genome shotgun (WGS) entry which is preliminary data.</text>
</comment>
<gene>
    <name evidence="1" type="ORF">QFC20_004843</name>
</gene>
<name>A0ACC2VVK4_9TREE</name>
<evidence type="ECO:0000313" key="1">
    <source>
        <dbReference type="EMBL" id="KAJ9103034.1"/>
    </source>
</evidence>